<protein>
    <submittedName>
        <fullName evidence="3">Uncharacterized protein</fullName>
    </submittedName>
</protein>
<feature type="compositionally biased region" description="Basic and acidic residues" evidence="1">
    <location>
        <begin position="139"/>
        <end position="151"/>
    </location>
</feature>
<dbReference type="AlphaFoldDB" id="A0A345H8M4"/>
<name>A0A345H8M4_9FLAO</name>
<gene>
    <name evidence="3" type="ORF">DVK85_01280</name>
</gene>
<evidence type="ECO:0000256" key="1">
    <source>
        <dbReference type="SAM" id="MobiDB-lite"/>
    </source>
</evidence>
<proteinExistence type="predicted"/>
<keyword evidence="4" id="KW-1185">Reference proteome</keyword>
<sequence>MKASVNIVTIYKMKKCRTLYLVFCLLAILSGCKTRQVEKQDKKVRLDSFDTYLRNTTTTDKSTVDVKQENEIIRATNTVSSITSNDFTLTPVDSTKAIDIVTPDGTVKVTNAIIKVSSKNENTTINEQLNESKNTNTARHNDIKASESEGGSRRTKATIAIKGKSVVSEPSASLSWWWLLIAVLVAILLFRKKIISWVLRKFFT</sequence>
<reference evidence="3 4" key="1">
    <citation type="submission" date="2018-07" db="EMBL/GenBank/DDBJ databases">
        <title>Complete genome sequence of Flavobacterium arcticum type strain SM1502T.</title>
        <authorList>
            <person name="Li Y."/>
            <person name="Li D.-D."/>
        </authorList>
    </citation>
    <scope>NUCLEOTIDE SEQUENCE [LARGE SCALE GENOMIC DNA]</scope>
    <source>
        <strain evidence="3 4">SM1502</strain>
    </source>
</reference>
<dbReference type="PROSITE" id="PS51257">
    <property type="entry name" value="PROKAR_LIPOPROTEIN"/>
    <property type="match status" value="1"/>
</dbReference>
<dbReference type="EMBL" id="CP031188">
    <property type="protein sequence ID" value="AXG72934.1"/>
    <property type="molecule type" value="Genomic_DNA"/>
</dbReference>
<dbReference type="KEGG" id="fat:DVK85_01280"/>
<evidence type="ECO:0000256" key="2">
    <source>
        <dbReference type="SAM" id="Phobius"/>
    </source>
</evidence>
<keyword evidence="2" id="KW-0472">Membrane</keyword>
<keyword evidence="2" id="KW-0812">Transmembrane</keyword>
<dbReference type="RefSeq" id="WP_114676697.1">
    <property type="nucleotide sequence ID" value="NZ_CP031188.1"/>
</dbReference>
<dbReference type="Proteomes" id="UP000253951">
    <property type="component" value="Chromosome"/>
</dbReference>
<evidence type="ECO:0000313" key="4">
    <source>
        <dbReference type="Proteomes" id="UP000253951"/>
    </source>
</evidence>
<evidence type="ECO:0000313" key="3">
    <source>
        <dbReference type="EMBL" id="AXG72934.1"/>
    </source>
</evidence>
<feature type="region of interest" description="Disordered" evidence="1">
    <location>
        <begin position="124"/>
        <end position="151"/>
    </location>
</feature>
<feature type="compositionally biased region" description="Polar residues" evidence="1">
    <location>
        <begin position="124"/>
        <end position="138"/>
    </location>
</feature>
<accession>A0A345H8M4</accession>
<keyword evidence="2" id="KW-1133">Transmembrane helix</keyword>
<organism evidence="3 4">
    <name type="scientific">Flavobacterium arcticum</name>
    <dbReference type="NCBI Taxonomy" id="1784713"/>
    <lineage>
        <taxon>Bacteria</taxon>
        <taxon>Pseudomonadati</taxon>
        <taxon>Bacteroidota</taxon>
        <taxon>Flavobacteriia</taxon>
        <taxon>Flavobacteriales</taxon>
        <taxon>Flavobacteriaceae</taxon>
        <taxon>Flavobacterium</taxon>
    </lineage>
</organism>
<feature type="transmembrane region" description="Helical" evidence="2">
    <location>
        <begin position="174"/>
        <end position="191"/>
    </location>
</feature>